<comment type="subcellular location">
    <subcellularLocation>
        <location evidence="1">Membrane</location>
        <topology evidence="1">Multi-pass membrane protein</topology>
    </subcellularLocation>
</comment>
<dbReference type="PANTHER" id="PTHR30028">
    <property type="entry name" value="UPF0014 INNER MEMBRANE PROTEIN YBBM-RELATED"/>
    <property type="match status" value="1"/>
</dbReference>
<dbReference type="OrthoDB" id="432685at2759"/>
<keyword evidence="4 6" id="KW-1133">Transmembrane helix</keyword>
<evidence type="ECO:0000313" key="8">
    <source>
        <dbReference type="Proteomes" id="UP000759537"/>
    </source>
</evidence>
<feature type="transmembrane region" description="Helical" evidence="6">
    <location>
        <begin position="134"/>
        <end position="157"/>
    </location>
</feature>
<feature type="transmembrane region" description="Helical" evidence="6">
    <location>
        <begin position="12"/>
        <end position="30"/>
    </location>
</feature>
<name>A0A9P5TDU9_9AGAM</name>
<feature type="transmembrane region" description="Helical" evidence="6">
    <location>
        <begin position="42"/>
        <end position="63"/>
    </location>
</feature>
<comment type="caution">
    <text evidence="7">The sequence shown here is derived from an EMBL/GenBank/DDBJ whole genome shotgun (WGS) entry which is preliminary data.</text>
</comment>
<evidence type="ECO:0000256" key="5">
    <source>
        <dbReference type="ARBA" id="ARBA00023136"/>
    </source>
</evidence>
<dbReference type="Proteomes" id="UP000759537">
    <property type="component" value="Unassembled WGS sequence"/>
</dbReference>
<dbReference type="AlphaFoldDB" id="A0A9P5TDU9"/>
<keyword evidence="8" id="KW-1185">Reference proteome</keyword>
<organism evidence="7 8">
    <name type="scientific">Russula ochroleuca</name>
    <dbReference type="NCBI Taxonomy" id="152965"/>
    <lineage>
        <taxon>Eukaryota</taxon>
        <taxon>Fungi</taxon>
        <taxon>Dikarya</taxon>
        <taxon>Basidiomycota</taxon>
        <taxon>Agaricomycotina</taxon>
        <taxon>Agaricomycetes</taxon>
        <taxon>Russulales</taxon>
        <taxon>Russulaceae</taxon>
        <taxon>Russula</taxon>
    </lineage>
</organism>
<feature type="transmembrane region" description="Helical" evidence="6">
    <location>
        <begin position="69"/>
        <end position="90"/>
    </location>
</feature>
<evidence type="ECO:0000313" key="7">
    <source>
        <dbReference type="EMBL" id="KAF8486304.1"/>
    </source>
</evidence>
<protein>
    <submittedName>
        <fullName evidence="7">Uncharacterized protein</fullName>
    </submittedName>
</protein>
<evidence type="ECO:0000256" key="6">
    <source>
        <dbReference type="SAM" id="Phobius"/>
    </source>
</evidence>
<accession>A0A9P5TDU9</accession>
<feature type="transmembrane region" description="Helical" evidence="6">
    <location>
        <begin position="102"/>
        <end position="122"/>
    </location>
</feature>
<evidence type="ECO:0000256" key="2">
    <source>
        <dbReference type="ARBA" id="ARBA00005268"/>
    </source>
</evidence>
<evidence type="ECO:0000256" key="4">
    <source>
        <dbReference type="ARBA" id="ARBA00022989"/>
    </source>
</evidence>
<dbReference type="Pfam" id="PF03649">
    <property type="entry name" value="UPF0014"/>
    <property type="match status" value="1"/>
</dbReference>
<gene>
    <name evidence="7" type="ORF">DFH94DRAFT_179346</name>
</gene>
<reference evidence="7" key="2">
    <citation type="journal article" date="2020" name="Nat. Commun.">
        <title>Large-scale genome sequencing of mycorrhizal fungi provides insights into the early evolution of symbiotic traits.</title>
        <authorList>
            <person name="Miyauchi S."/>
            <person name="Kiss E."/>
            <person name="Kuo A."/>
            <person name="Drula E."/>
            <person name="Kohler A."/>
            <person name="Sanchez-Garcia M."/>
            <person name="Morin E."/>
            <person name="Andreopoulos B."/>
            <person name="Barry K.W."/>
            <person name="Bonito G."/>
            <person name="Buee M."/>
            <person name="Carver A."/>
            <person name="Chen C."/>
            <person name="Cichocki N."/>
            <person name="Clum A."/>
            <person name="Culley D."/>
            <person name="Crous P.W."/>
            <person name="Fauchery L."/>
            <person name="Girlanda M."/>
            <person name="Hayes R.D."/>
            <person name="Keri Z."/>
            <person name="LaButti K."/>
            <person name="Lipzen A."/>
            <person name="Lombard V."/>
            <person name="Magnuson J."/>
            <person name="Maillard F."/>
            <person name="Murat C."/>
            <person name="Nolan M."/>
            <person name="Ohm R.A."/>
            <person name="Pangilinan J."/>
            <person name="Pereira M.F."/>
            <person name="Perotto S."/>
            <person name="Peter M."/>
            <person name="Pfister S."/>
            <person name="Riley R."/>
            <person name="Sitrit Y."/>
            <person name="Stielow J.B."/>
            <person name="Szollosi G."/>
            <person name="Zifcakova L."/>
            <person name="Stursova M."/>
            <person name="Spatafora J.W."/>
            <person name="Tedersoo L."/>
            <person name="Vaario L.M."/>
            <person name="Yamada A."/>
            <person name="Yan M."/>
            <person name="Wang P."/>
            <person name="Xu J."/>
            <person name="Bruns T."/>
            <person name="Baldrian P."/>
            <person name="Vilgalys R."/>
            <person name="Dunand C."/>
            <person name="Henrissat B."/>
            <person name="Grigoriev I.V."/>
            <person name="Hibbett D."/>
            <person name="Nagy L.G."/>
            <person name="Martin F.M."/>
        </authorList>
    </citation>
    <scope>NUCLEOTIDE SEQUENCE</scope>
    <source>
        <strain evidence="7">Prilba</strain>
    </source>
</reference>
<dbReference type="InterPro" id="IPR005226">
    <property type="entry name" value="UPF0014_fam"/>
</dbReference>
<keyword evidence="3 6" id="KW-0812">Transmembrane</keyword>
<dbReference type="EMBL" id="WHVB01000002">
    <property type="protein sequence ID" value="KAF8486304.1"/>
    <property type="molecule type" value="Genomic_DNA"/>
</dbReference>
<reference evidence="7" key="1">
    <citation type="submission" date="2019-10" db="EMBL/GenBank/DDBJ databases">
        <authorList>
            <consortium name="DOE Joint Genome Institute"/>
            <person name="Kuo A."/>
            <person name="Miyauchi S."/>
            <person name="Kiss E."/>
            <person name="Drula E."/>
            <person name="Kohler A."/>
            <person name="Sanchez-Garcia M."/>
            <person name="Andreopoulos B."/>
            <person name="Barry K.W."/>
            <person name="Bonito G."/>
            <person name="Buee M."/>
            <person name="Carver A."/>
            <person name="Chen C."/>
            <person name="Cichocki N."/>
            <person name="Clum A."/>
            <person name="Culley D."/>
            <person name="Crous P.W."/>
            <person name="Fauchery L."/>
            <person name="Girlanda M."/>
            <person name="Hayes R."/>
            <person name="Keri Z."/>
            <person name="LaButti K."/>
            <person name="Lipzen A."/>
            <person name="Lombard V."/>
            <person name="Magnuson J."/>
            <person name="Maillard F."/>
            <person name="Morin E."/>
            <person name="Murat C."/>
            <person name="Nolan M."/>
            <person name="Ohm R."/>
            <person name="Pangilinan J."/>
            <person name="Pereira M."/>
            <person name="Perotto S."/>
            <person name="Peter M."/>
            <person name="Riley R."/>
            <person name="Sitrit Y."/>
            <person name="Stielow B."/>
            <person name="Szollosi G."/>
            <person name="Zifcakova L."/>
            <person name="Stursova M."/>
            <person name="Spatafora J.W."/>
            <person name="Tedersoo L."/>
            <person name="Vaario L.-M."/>
            <person name="Yamada A."/>
            <person name="Yan M."/>
            <person name="Wang P."/>
            <person name="Xu J."/>
            <person name="Bruns T."/>
            <person name="Baldrian P."/>
            <person name="Vilgalys R."/>
            <person name="Henrissat B."/>
            <person name="Grigoriev I.V."/>
            <person name="Hibbett D."/>
            <person name="Nagy L.G."/>
            <person name="Martin F.M."/>
        </authorList>
    </citation>
    <scope>NUCLEOTIDE SEQUENCE</scope>
    <source>
        <strain evidence="7">Prilba</strain>
    </source>
</reference>
<sequence length="327" mass="35733">MDSFPKDPVADLDWSHVGFGLTFIVFNSVVSQVLQLHLGTSLVVASLRCVVQLTLVATILQQVFAAKNIWAIAGIAFLLNLIGTFEVVVIKAKRRCKDMFRVVFVAMVASTIPVTILGLQFSMRVFPFWTPMQFIPIVGMQCGNSIAGVLVLLSFLLKELDENRDKTETLLAFGASRFEACRPLAIESLRLALMPTINQMSVIGIISIPGTMTGAILGGADVAQAARLQMIIMFMLSASSALSCIIVALFTLYICVDSEHRIRSDRIYARHHPFRRAGSHAARVAVGSMRRVWVVLTGFVKQLLLQGAVVSNGNDGDSRSERAPLLP</sequence>
<proteinExistence type="inferred from homology"/>
<dbReference type="GO" id="GO:0005886">
    <property type="term" value="C:plasma membrane"/>
    <property type="evidence" value="ECO:0007669"/>
    <property type="project" value="TreeGrafter"/>
</dbReference>
<evidence type="ECO:0000256" key="3">
    <source>
        <dbReference type="ARBA" id="ARBA00022692"/>
    </source>
</evidence>
<keyword evidence="5 6" id="KW-0472">Membrane</keyword>
<dbReference type="PANTHER" id="PTHR30028:SF0">
    <property type="entry name" value="PROTEIN ALUMINUM SENSITIVE 3"/>
    <property type="match status" value="1"/>
</dbReference>
<feature type="transmembrane region" description="Helical" evidence="6">
    <location>
        <begin position="231"/>
        <end position="256"/>
    </location>
</feature>
<comment type="similarity">
    <text evidence="2">Belongs to the UPF0014 family.</text>
</comment>
<feature type="transmembrane region" description="Helical" evidence="6">
    <location>
        <begin position="200"/>
        <end position="219"/>
    </location>
</feature>
<evidence type="ECO:0000256" key="1">
    <source>
        <dbReference type="ARBA" id="ARBA00004141"/>
    </source>
</evidence>